<evidence type="ECO:0000313" key="11">
    <source>
        <dbReference type="Proteomes" id="UP000011761"/>
    </source>
</evidence>
<organism evidence="10 11">
    <name type="scientific">Baudoinia panamericana (strain UAMH 10762)</name>
    <name type="common">Angels' share fungus</name>
    <name type="synonym">Baudoinia compniacensis (strain UAMH 10762)</name>
    <dbReference type="NCBI Taxonomy" id="717646"/>
    <lineage>
        <taxon>Eukaryota</taxon>
        <taxon>Fungi</taxon>
        <taxon>Dikarya</taxon>
        <taxon>Ascomycota</taxon>
        <taxon>Pezizomycotina</taxon>
        <taxon>Dothideomycetes</taxon>
        <taxon>Dothideomycetidae</taxon>
        <taxon>Mycosphaerellales</taxon>
        <taxon>Teratosphaeriaceae</taxon>
        <taxon>Baudoinia</taxon>
    </lineage>
</organism>
<dbReference type="HOGENOM" id="CLU_013298_0_1_1"/>
<evidence type="ECO:0000256" key="3">
    <source>
        <dbReference type="ARBA" id="ARBA00009105"/>
    </source>
</evidence>
<dbReference type="InterPro" id="IPR029044">
    <property type="entry name" value="Nucleotide-diphossugar_trans"/>
</dbReference>
<evidence type="ECO:0000313" key="10">
    <source>
        <dbReference type="EMBL" id="EMC92633.1"/>
    </source>
</evidence>
<dbReference type="Pfam" id="PF11051">
    <property type="entry name" value="Mannosyl_trans3"/>
    <property type="match status" value="2"/>
</dbReference>
<sequence>SPFLTQQREFWHRFYQDLTDCGPKCGPLVHPEGIDLAIFWDPEVTRERPDLLNMTDDQLRELTSAHKSFVSHIQTRNYSLPYKKGTRGIVTTAGGSYLRNALVSIRMLRRTGSKLPVEIFLKDKSEFDDDLCGHIMPKLNAKCLLLTDIFGADQGSIENYQLKIMAILFSSFEEVLMLDSDCFPVYDPNVLFDKPPFTGTGLVLWPDFWYPSESPLFFQIAGIPPPALTDRPSTEAGEILYSKRLHEASILLAAYYNYYGPGFYYPLQSQGAPGEGDKETFLWSAIALGKPMSSVDHKVFALGYKSKAGEWRGSAMAQFDPAEDLDASKMPGYHRSFVSNITDFRTNITRAYPRAFFMHVNFPKIDPQTVFFENSWTTVYDSDLKQRRIWHHDKESALAFFGFDVEHELWREVRDMVCEYKNTFSGEVCMRAKNYLNTVFNTEV</sequence>
<comment type="similarity">
    <text evidence="3">Belongs to the MNN1/MNT family.</text>
</comment>
<keyword evidence="8" id="KW-0333">Golgi apparatus</keyword>
<evidence type="ECO:0000256" key="6">
    <source>
        <dbReference type="ARBA" id="ARBA00022968"/>
    </source>
</evidence>
<dbReference type="OMA" id="VEIEHYQ"/>
<evidence type="ECO:0000256" key="8">
    <source>
        <dbReference type="ARBA" id="ARBA00023034"/>
    </source>
</evidence>
<reference evidence="10 11" key="1">
    <citation type="journal article" date="2012" name="PLoS Pathog.">
        <title>Diverse lifestyles and strategies of plant pathogenesis encoded in the genomes of eighteen Dothideomycetes fungi.</title>
        <authorList>
            <person name="Ohm R.A."/>
            <person name="Feau N."/>
            <person name="Henrissat B."/>
            <person name="Schoch C.L."/>
            <person name="Horwitz B.A."/>
            <person name="Barry K.W."/>
            <person name="Condon B.J."/>
            <person name="Copeland A.C."/>
            <person name="Dhillon B."/>
            <person name="Glaser F."/>
            <person name="Hesse C.N."/>
            <person name="Kosti I."/>
            <person name="LaButti K."/>
            <person name="Lindquist E.A."/>
            <person name="Lucas S."/>
            <person name="Salamov A.A."/>
            <person name="Bradshaw R.E."/>
            <person name="Ciuffetti L."/>
            <person name="Hamelin R.C."/>
            <person name="Kema G.H.J."/>
            <person name="Lawrence C."/>
            <person name="Scott J.A."/>
            <person name="Spatafora J.W."/>
            <person name="Turgeon B.G."/>
            <person name="de Wit P.J.G.M."/>
            <person name="Zhong S."/>
            <person name="Goodwin S.B."/>
            <person name="Grigoriev I.V."/>
        </authorList>
    </citation>
    <scope>NUCLEOTIDE SEQUENCE [LARGE SCALE GENOMIC DNA]</scope>
    <source>
        <strain evidence="10 11">UAMH 10762</strain>
    </source>
</reference>
<dbReference type="Gene3D" id="3.90.550.10">
    <property type="entry name" value="Spore Coat Polysaccharide Biosynthesis Protein SpsA, Chain A"/>
    <property type="match status" value="1"/>
</dbReference>
<dbReference type="GeneID" id="19115468"/>
<evidence type="ECO:0000256" key="2">
    <source>
        <dbReference type="ARBA" id="ARBA00004922"/>
    </source>
</evidence>
<accession>M2MMK2</accession>
<dbReference type="SUPFAM" id="SSF53448">
    <property type="entry name" value="Nucleotide-diphospho-sugar transferases"/>
    <property type="match status" value="1"/>
</dbReference>
<dbReference type="Proteomes" id="UP000011761">
    <property type="component" value="Unassembled WGS sequence"/>
</dbReference>
<dbReference type="eggNOG" id="ENOG502QQ16">
    <property type="taxonomic scope" value="Eukaryota"/>
</dbReference>
<dbReference type="InterPro" id="IPR022751">
    <property type="entry name" value="Alpha_mannosyltransferase"/>
</dbReference>
<dbReference type="OrthoDB" id="430354at2759"/>
<dbReference type="AlphaFoldDB" id="M2MMK2"/>
<evidence type="ECO:0000256" key="9">
    <source>
        <dbReference type="ARBA" id="ARBA00023136"/>
    </source>
</evidence>
<dbReference type="PANTHER" id="PTHR31646">
    <property type="entry name" value="ALPHA-1,2-MANNOSYLTRANSFERASE MNN2"/>
    <property type="match status" value="1"/>
</dbReference>
<dbReference type="RefSeq" id="XP_007679905.1">
    <property type="nucleotide sequence ID" value="XM_007681715.1"/>
</dbReference>
<dbReference type="GO" id="GO:0000139">
    <property type="term" value="C:Golgi membrane"/>
    <property type="evidence" value="ECO:0007669"/>
    <property type="project" value="UniProtKB-SubCell"/>
</dbReference>
<name>M2MMK2_BAUPA</name>
<keyword evidence="9" id="KW-0472">Membrane</keyword>
<dbReference type="EMBL" id="KB445561">
    <property type="protein sequence ID" value="EMC92633.1"/>
    <property type="molecule type" value="Genomic_DNA"/>
</dbReference>
<proteinExistence type="inferred from homology"/>
<feature type="non-terminal residue" evidence="10">
    <location>
        <position position="444"/>
    </location>
</feature>
<dbReference type="PANTHER" id="PTHR31646:SF1">
    <property type="entry name" value="ALPHA-1,2-MANNOSYLTRANSFERASE MNN2"/>
    <property type="match status" value="1"/>
</dbReference>
<evidence type="ECO:0000256" key="4">
    <source>
        <dbReference type="ARBA" id="ARBA00022679"/>
    </source>
</evidence>
<evidence type="ECO:0000256" key="5">
    <source>
        <dbReference type="ARBA" id="ARBA00022692"/>
    </source>
</evidence>
<comment type="pathway">
    <text evidence="2">Protein modification; protein glycosylation.</text>
</comment>
<dbReference type="GO" id="GO:0000026">
    <property type="term" value="F:alpha-1,2-mannosyltransferase activity"/>
    <property type="evidence" value="ECO:0007669"/>
    <property type="project" value="TreeGrafter"/>
</dbReference>
<comment type="subcellular location">
    <subcellularLocation>
        <location evidence="1">Golgi apparatus membrane</location>
        <topology evidence="1">Single-pass type II membrane protein</topology>
    </subcellularLocation>
</comment>
<dbReference type="GO" id="GO:0046354">
    <property type="term" value="P:mannan biosynthetic process"/>
    <property type="evidence" value="ECO:0007669"/>
    <property type="project" value="TreeGrafter"/>
</dbReference>
<dbReference type="KEGG" id="bcom:BAUCODRAFT_55660"/>
<keyword evidence="11" id="KW-1185">Reference proteome</keyword>
<protein>
    <submittedName>
        <fullName evidence="10">Glycosyltransferase family 71 protein</fullName>
    </submittedName>
</protein>
<dbReference type="STRING" id="717646.M2MMK2"/>
<feature type="non-terminal residue" evidence="10">
    <location>
        <position position="1"/>
    </location>
</feature>
<keyword evidence="4 10" id="KW-0808">Transferase</keyword>
<gene>
    <name evidence="10" type="ORF">BAUCODRAFT_55660</name>
</gene>
<keyword evidence="5" id="KW-0812">Transmembrane</keyword>
<evidence type="ECO:0000256" key="7">
    <source>
        <dbReference type="ARBA" id="ARBA00022989"/>
    </source>
</evidence>
<keyword evidence="7" id="KW-1133">Transmembrane helix</keyword>
<keyword evidence="6" id="KW-0735">Signal-anchor</keyword>
<evidence type="ECO:0000256" key="1">
    <source>
        <dbReference type="ARBA" id="ARBA00004323"/>
    </source>
</evidence>